<comment type="caution">
    <text evidence="2">The sequence shown here is derived from an EMBL/GenBank/DDBJ whole genome shotgun (WGS) entry which is preliminary data.</text>
</comment>
<evidence type="ECO:0000313" key="3">
    <source>
        <dbReference type="Proteomes" id="UP001420932"/>
    </source>
</evidence>
<dbReference type="EMBL" id="JBBNAF010000008">
    <property type="protein sequence ID" value="KAK9121220.1"/>
    <property type="molecule type" value="Genomic_DNA"/>
</dbReference>
<feature type="compositionally biased region" description="Basic and acidic residues" evidence="1">
    <location>
        <begin position="40"/>
        <end position="51"/>
    </location>
</feature>
<evidence type="ECO:0000256" key="1">
    <source>
        <dbReference type="SAM" id="MobiDB-lite"/>
    </source>
</evidence>
<feature type="compositionally biased region" description="Basic residues" evidence="1">
    <location>
        <begin position="30"/>
        <end position="39"/>
    </location>
</feature>
<proteinExistence type="predicted"/>
<organism evidence="2 3">
    <name type="scientific">Stephania yunnanensis</name>
    <dbReference type="NCBI Taxonomy" id="152371"/>
    <lineage>
        <taxon>Eukaryota</taxon>
        <taxon>Viridiplantae</taxon>
        <taxon>Streptophyta</taxon>
        <taxon>Embryophyta</taxon>
        <taxon>Tracheophyta</taxon>
        <taxon>Spermatophyta</taxon>
        <taxon>Magnoliopsida</taxon>
        <taxon>Ranunculales</taxon>
        <taxon>Menispermaceae</taxon>
        <taxon>Menispermoideae</taxon>
        <taxon>Cissampelideae</taxon>
        <taxon>Stephania</taxon>
    </lineage>
</organism>
<reference evidence="2 3" key="1">
    <citation type="submission" date="2024-01" db="EMBL/GenBank/DDBJ databases">
        <title>Genome assemblies of Stephania.</title>
        <authorList>
            <person name="Yang L."/>
        </authorList>
    </citation>
    <scope>NUCLEOTIDE SEQUENCE [LARGE SCALE GENOMIC DNA]</scope>
    <source>
        <strain evidence="2">YNDBR</strain>
        <tissue evidence="2">Leaf</tissue>
    </source>
</reference>
<name>A0AAP0ITM7_9MAGN</name>
<keyword evidence="3" id="KW-1185">Reference proteome</keyword>
<dbReference type="AlphaFoldDB" id="A0AAP0ITM7"/>
<sequence>MAEGYIPKESLKLATQLVSQGGAEADQRLRRSRAERRRSRAEPAKGEDRGAIKAAQAKSELLSADPTAAAGGNGYSFAHKSCAPGGNEARRPTMRAQVRAADLEKGEATAADLRTGEATETVVARRRLMD</sequence>
<dbReference type="Proteomes" id="UP001420932">
    <property type="component" value="Unassembled WGS sequence"/>
</dbReference>
<accession>A0AAP0ITM7</accession>
<protein>
    <submittedName>
        <fullName evidence="2">Uncharacterized protein</fullName>
    </submittedName>
</protein>
<evidence type="ECO:0000313" key="2">
    <source>
        <dbReference type="EMBL" id="KAK9121220.1"/>
    </source>
</evidence>
<feature type="region of interest" description="Disordered" evidence="1">
    <location>
        <begin position="18"/>
        <end position="52"/>
    </location>
</feature>
<gene>
    <name evidence="2" type="ORF">Syun_018837</name>
</gene>